<accession>A0ACB9JBI8</accession>
<proteinExistence type="predicted"/>
<evidence type="ECO:0000313" key="1">
    <source>
        <dbReference type="EMBL" id="KAI3817120.1"/>
    </source>
</evidence>
<comment type="caution">
    <text evidence="1">The sequence shown here is derived from an EMBL/GenBank/DDBJ whole genome shotgun (WGS) entry which is preliminary data.</text>
</comment>
<keyword evidence="2" id="KW-1185">Reference proteome</keyword>
<evidence type="ECO:0000313" key="2">
    <source>
        <dbReference type="Proteomes" id="UP001056120"/>
    </source>
</evidence>
<name>A0ACB9JBI8_9ASTR</name>
<reference evidence="2" key="1">
    <citation type="journal article" date="2022" name="Mol. Ecol. Resour.">
        <title>The genomes of chicory, endive, great burdock and yacon provide insights into Asteraceae palaeo-polyploidization history and plant inulin production.</title>
        <authorList>
            <person name="Fan W."/>
            <person name="Wang S."/>
            <person name="Wang H."/>
            <person name="Wang A."/>
            <person name="Jiang F."/>
            <person name="Liu H."/>
            <person name="Zhao H."/>
            <person name="Xu D."/>
            <person name="Zhang Y."/>
        </authorList>
    </citation>
    <scope>NUCLEOTIDE SEQUENCE [LARGE SCALE GENOMIC DNA]</scope>
    <source>
        <strain evidence="2">cv. Yunnan</strain>
    </source>
</reference>
<protein>
    <submittedName>
        <fullName evidence="1">Uncharacterized protein</fullName>
    </submittedName>
</protein>
<sequence length="128" mass="14042">MLSFSSGMVLPPSEKEKSGSGMKNGVDFDHLDPYPAIRWWLNPPVIRSCRKIKSVSGGGWRRSGPCLSPSVADHLLGPATDHRLVLFDTVIPLLPFHLEPYTSSLPNLAAALTSSTSDSSFNFIRLYQ</sequence>
<gene>
    <name evidence="1" type="ORF">L1987_10909</name>
</gene>
<reference evidence="1 2" key="2">
    <citation type="journal article" date="2022" name="Mol. Ecol. Resour.">
        <title>The genomes of chicory, endive, great burdock and yacon provide insights into Asteraceae paleo-polyploidization history and plant inulin production.</title>
        <authorList>
            <person name="Fan W."/>
            <person name="Wang S."/>
            <person name="Wang H."/>
            <person name="Wang A."/>
            <person name="Jiang F."/>
            <person name="Liu H."/>
            <person name="Zhao H."/>
            <person name="Xu D."/>
            <person name="Zhang Y."/>
        </authorList>
    </citation>
    <scope>NUCLEOTIDE SEQUENCE [LARGE SCALE GENOMIC DNA]</scope>
    <source>
        <strain evidence="2">cv. Yunnan</strain>
        <tissue evidence="1">Leaves</tissue>
    </source>
</reference>
<dbReference type="EMBL" id="CM042021">
    <property type="protein sequence ID" value="KAI3817120.1"/>
    <property type="molecule type" value="Genomic_DNA"/>
</dbReference>
<organism evidence="1 2">
    <name type="scientific">Smallanthus sonchifolius</name>
    <dbReference type="NCBI Taxonomy" id="185202"/>
    <lineage>
        <taxon>Eukaryota</taxon>
        <taxon>Viridiplantae</taxon>
        <taxon>Streptophyta</taxon>
        <taxon>Embryophyta</taxon>
        <taxon>Tracheophyta</taxon>
        <taxon>Spermatophyta</taxon>
        <taxon>Magnoliopsida</taxon>
        <taxon>eudicotyledons</taxon>
        <taxon>Gunneridae</taxon>
        <taxon>Pentapetalae</taxon>
        <taxon>asterids</taxon>
        <taxon>campanulids</taxon>
        <taxon>Asterales</taxon>
        <taxon>Asteraceae</taxon>
        <taxon>Asteroideae</taxon>
        <taxon>Heliantheae alliance</taxon>
        <taxon>Millerieae</taxon>
        <taxon>Smallanthus</taxon>
    </lineage>
</organism>
<dbReference type="Proteomes" id="UP001056120">
    <property type="component" value="Linkage Group LG04"/>
</dbReference>